<sequence>MLETISELPPTLFDVIGVFGFGLYVLNYTMLTFHRVTSHCKTYFAINLVAASMVLTGMAFSFNLASALIQMFWIGISIAAIIMRVRTSKGETMPAELA</sequence>
<evidence type="ECO:0000256" key="1">
    <source>
        <dbReference type="SAM" id="Phobius"/>
    </source>
</evidence>
<dbReference type="RefSeq" id="WP_093995381.1">
    <property type="nucleotide sequence ID" value="NZ_FXYD01000001.1"/>
</dbReference>
<dbReference type="EMBL" id="FXYD01000001">
    <property type="protein sequence ID" value="SMX33667.1"/>
    <property type="molecule type" value="Genomic_DNA"/>
</dbReference>
<dbReference type="NCBIfam" id="NF047864">
    <property type="entry name" value="CBU_0592_membra"/>
    <property type="match status" value="1"/>
</dbReference>
<dbReference type="InterPro" id="IPR058058">
    <property type="entry name" value="CBU_0592-like"/>
</dbReference>
<keyword evidence="1" id="KW-0472">Membrane</keyword>
<evidence type="ECO:0000313" key="4">
    <source>
        <dbReference type="Proteomes" id="UP000203464"/>
    </source>
</evidence>
<dbReference type="Pfam" id="PF26604">
    <property type="entry name" value="CBU_0592"/>
    <property type="match status" value="1"/>
</dbReference>
<keyword evidence="4" id="KW-1185">Reference proteome</keyword>
<organism evidence="3 4">
    <name type="scientific">Octadecabacter ascidiaceicola</name>
    <dbReference type="NCBI Taxonomy" id="1655543"/>
    <lineage>
        <taxon>Bacteria</taxon>
        <taxon>Pseudomonadati</taxon>
        <taxon>Pseudomonadota</taxon>
        <taxon>Alphaproteobacteria</taxon>
        <taxon>Rhodobacterales</taxon>
        <taxon>Roseobacteraceae</taxon>
        <taxon>Octadecabacter</taxon>
    </lineage>
</organism>
<evidence type="ECO:0000259" key="2">
    <source>
        <dbReference type="Pfam" id="PF26604"/>
    </source>
</evidence>
<dbReference type="OrthoDB" id="7273604at2"/>
<name>A0A238JTZ8_9RHOB</name>
<feature type="transmembrane region" description="Helical" evidence="1">
    <location>
        <begin position="68"/>
        <end position="85"/>
    </location>
</feature>
<feature type="transmembrane region" description="Helical" evidence="1">
    <location>
        <begin position="43"/>
        <end position="62"/>
    </location>
</feature>
<keyword evidence="1" id="KW-1133">Transmembrane helix</keyword>
<gene>
    <name evidence="3" type="ORF">OCA8868_00997</name>
</gene>
<dbReference type="AlphaFoldDB" id="A0A238JTZ8"/>
<keyword evidence="1" id="KW-0812">Transmembrane</keyword>
<accession>A0A238JTZ8</accession>
<reference evidence="4" key="1">
    <citation type="submission" date="2017-05" db="EMBL/GenBank/DDBJ databases">
        <authorList>
            <person name="Rodrigo-Torres L."/>
            <person name="Arahal R. D."/>
            <person name="Lucena T."/>
        </authorList>
    </citation>
    <scope>NUCLEOTIDE SEQUENCE [LARGE SCALE GENOMIC DNA]</scope>
    <source>
        <strain evidence="4">CECT 8868</strain>
    </source>
</reference>
<evidence type="ECO:0000313" key="3">
    <source>
        <dbReference type="EMBL" id="SMX33667.1"/>
    </source>
</evidence>
<dbReference type="Proteomes" id="UP000203464">
    <property type="component" value="Unassembled WGS sequence"/>
</dbReference>
<feature type="transmembrane region" description="Helical" evidence="1">
    <location>
        <begin position="12"/>
        <end position="31"/>
    </location>
</feature>
<protein>
    <recommendedName>
        <fullName evidence="2">CBU-0592-like domain-containing protein</fullName>
    </recommendedName>
</protein>
<feature type="domain" description="CBU-0592-like" evidence="2">
    <location>
        <begin position="13"/>
        <end position="86"/>
    </location>
</feature>
<proteinExistence type="predicted"/>